<organism evidence="1 2">
    <name type="scientific">Ameca splendens</name>
    <dbReference type="NCBI Taxonomy" id="208324"/>
    <lineage>
        <taxon>Eukaryota</taxon>
        <taxon>Metazoa</taxon>
        <taxon>Chordata</taxon>
        <taxon>Craniata</taxon>
        <taxon>Vertebrata</taxon>
        <taxon>Euteleostomi</taxon>
        <taxon>Actinopterygii</taxon>
        <taxon>Neopterygii</taxon>
        <taxon>Teleostei</taxon>
        <taxon>Neoteleostei</taxon>
        <taxon>Acanthomorphata</taxon>
        <taxon>Ovalentaria</taxon>
        <taxon>Atherinomorphae</taxon>
        <taxon>Cyprinodontiformes</taxon>
        <taxon>Goodeidae</taxon>
        <taxon>Ameca</taxon>
    </lineage>
</organism>
<accession>A0ABV0XU45</accession>
<keyword evidence="2" id="KW-1185">Reference proteome</keyword>
<gene>
    <name evidence="1" type="ORF">AMECASPLE_027197</name>
</gene>
<reference evidence="1 2" key="1">
    <citation type="submission" date="2021-06" db="EMBL/GenBank/DDBJ databases">
        <authorList>
            <person name="Palmer J.M."/>
        </authorList>
    </citation>
    <scope>NUCLEOTIDE SEQUENCE [LARGE SCALE GENOMIC DNA]</scope>
    <source>
        <strain evidence="1 2">AS_MEX2019</strain>
        <tissue evidence="1">Muscle</tissue>
    </source>
</reference>
<dbReference type="EMBL" id="JAHRIP010012259">
    <property type="protein sequence ID" value="MEQ2284980.1"/>
    <property type="molecule type" value="Genomic_DNA"/>
</dbReference>
<comment type="caution">
    <text evidence="1">The sequence shown here is derived from an EMBL/GenBank/DDBJ whole genome shotgun (WGS) entry which is preliminary data.</text>
</comment>
<evidence type="ECO:0000313" key="1">
    <source>
        <dbReference type="EMBL" id="MEQ2284980.1"/>
    </source>
</evidence>
<dbReference type="Proteomes" id="UP001469553">
    <property type="component" value="Unassembled WGS sequence"/>
</dbReference>
<name>A0ABV0XU45_9TELE</name>
<protein>
    <submittedName>
        <fullName evidence="1">Uncharacterized protein</fullName>
    </submittedName>
</protein>
<evidence type="ECO:0000313" key="2">
    <source>
        <dbReference type="Proteomes" id="UP001469553"/>
    </source>
</evidence>
<proteinExistence type="predicted"/>
<sequence length="107" mass="11680">MCDALLGPRCKIHQASINQMSTKGTIEPLQVGKTTAGVSLLFTCMTIGYRERGRKVTAVSTLPPDLSKLIKGCVFRVIALLEGWPLPQAINGLSDIRSLEYCFITEP</sequence>